<dbReference type="Gene3D" id="2.70.70.10">
    <property type="entry name" value="Glucose Permease (Domain IIA)"/>
    <property type="match status" value="1"/>
</dbReference>
<dbReference type="GO" id="GO:0004222">
    <property type="term" value="F:metalloendopeptidase activity"/>
    <property type="evidence" value="ECO:0007669"/>
    <property type="project" value="TreeGrafter"/>
</dbReference>
<feature type="signal peptide" evidence="2">
    <location>
        <begin position="1"/>
        <end position="38"/>
    </location>
</feature>
<dbReference type="InterPro" id="IPR011055">
    <property type="entry name" value="Dup_hybrid_motif"/>
</dbReference>
<keyword evidence="2" id="KW-0732">Signal</keyword>
<evidence type="ECO:0000256" key="1">
    <source>
        <dbReference type="SAM" id="MobiDB-lite"/>
    </source>
</evidence>
<accession>A0A6G7XBK4</accession>
<dbReference type="Pfam" id="PF01551">
    <property type="entry name" value="Peptidase_M23"/>
    <property type="match status" value="1"/>
</dbReference>
<dbReference type="InterPro" id="IPR050570">
    <property type="entry name" value="Cell_wall_metabolism_enzyme"/>
</dbReference>
<dbReference type="Proteomes" id="UP000502677">
    <property type="component" value="Chromosome"/>
</dbReference>
<dbReference type="PANTHER" id="PTHR21666">
    <property type="entry name" value="PEPTIDASE-RELATED"/>
    <property type="match status" value="1"/>
</dbReference>
<gene>
    <name evidence="4" type="ORF">G7068_00625</name>
</gene>
<feature type="chain" id="PRO_5026077648" evidence="2">
    <location>
        <begin position="39"/>
        <end position="443"/>
    </location>
</feature>
<proteinExistence type="predicted"/>
<feature type="compositionally biased region" description="Gly residues" evidence="1">
    <location>
        <begin position="281"/>
        <end position="292"/>
    </location>
</feature>
<evidence type="ECO:0000313" key="4">
    <source>
        <dbReference type="EMBL" id="QIK61882.1"/>
    </source>
</evidence>
<dbReference type="RefSeq" id="WP_166287439.1">
    <property type="nucleotide sequence ID" value="NZ_CP049863.1"/>
</dbReference>
<reference evidence="4 5" key="1">
    <citation type="submission" date="2020-03" db="EMBL/GenBank/DDBJ databases">
        <title>Leucobacter sp. nov., isolated from beetles.</title>
        <authorList>
            <person name="Hyun D.-W."/>
            <person name="Bae J.-W."/>
        </authorList>
    </citation>
    <scope>NUCLEOTIDE SEQUENCE [LARGE SCALE GENOMIC DNA]</scope>
    <source>
        <strain evidence="4 5">HDW9C</strain>
    </source>
</reference>
<evidence type="ECO:0000313" key="5">
    <source>
        <dbReference type="Proteomes" id="UP000502677"/>
    </source>
</evidence>
<dbReference type="PANTHER" id="PTHR21666:SF270">
    <property type="entry name" value="MUREIN HYDROLASE ACTIVATOR ENVC"/>
    <property type="match status" value="1"/>
</dbReference>
<dbReference type="CDD" id="cd12797">
    <property type="entry name" value="M23_peptidase"/>
    <property type="match status" value="1"/>
</dbReference>
<dbReference type="EMBL" id="CP049863">
    <property type="protein sequence ID" value="QIK61882.1"/>
    <property type="molecule type" value="Genomic_DNA"/>
</dbReference>
<dbReference type="InterPro" id="IPR016047">
    <property type="entry name" value="M23ase_b-sheet_dom"/>
</dbReference>
<dbReference type="AlphaFoldDB" id="A0A6G7XBK4"/>
<protein>
    <submittedName>
        <fullName evidence="4">Peptidoglycan DD-metalloendopeptidase family protein</fullName>
    </submittedName>
</protein>
<feature type="compositionally biased region" description="Basic and acidic residues" evidence="1">
    <location>
        <begin position="250"/>
        <end position="272"/>
    </location>
</feature>
<feature type="domain" description="M23ase beta-sheet core" evidence="3">
    <location>
        <begin position="336"/>
        <end position="423"/>
    </location>
</feature>
<name>A0A6G7XBK4_9MICO</name>
<keyword evidence="5" id="KW-1185">Reference proteome</keyword>
<evidence type="ECO:0000259" key="3">
    <source>
        <dbReference type="Pfam" id="PF01551"/>
    </source>
</evidence>
<sequence>MAKHTTARKKFWVRGILAAALAITLAAPAHFTPVPAQATDLPTWDDVQNAKKNEAAAAAKAKEIEGLIASGEKELTRLRNSHAAAAEAMREAQQKFNDAAWKADSLVTQAADSKKKADDAADRAGVIVAQMYRSGGVDRSLELMLEADPKTSDALLDRLASMSKATERNSEISGEAEQAANTAASLGKQAEAAKKEREALLVDLQAKEAAAAKAVEAQRSSVVAQEAKQNELTAQLAALKDTTTSTVAGYEKRVREEEAERKRLEEEARKNAENAANNNNSGGGGGGGGGNSGGGGGGGGNAGSGGGGGHASNGWIIPTSNYYISEGFRPPERPDHTGLDLAAPCGTPIVAPVGGTVSIAGWIDNFGGNMVYLHQDDGYQTRFAHMIGWPPVSAGQYVQAGQVIGWVGTTGASTGCHLHFEVIPGFDDNYFVPYLDPYPFLFG</sequence>
<dbReference type="SUPFAM" id="SSF51261">
    <property type="entry name" value="Duplicated hybrid motif"/>
    <property type="match status" value="1"/>
</dbReference>
<dbReference type="KEGG" id="lvi:G7068_00625"/>
<feature type="region of interest" description="Disordered" evidence="1">
    <location>
        <begin position="248"/>
        <end position="292"/>
    </location>
</feature>
<evidence type="ECO:0000256" key="2">
    <source>
        <dbReference type="SAM" id="SignalP"/>
    </source>
</evidence>
<dbReference type="Gene3D" id="6.10.250.3150">
    <property type="match status" value="1"/>
</dbReference>
<organism evidence="4 5">
    <name type="scientific">Leucobacter viscericola</name>
    <dbReference type="NCBI Taxonomy" id="2714935"/>
    <lineage>
        <taxon>Bacteria</taxon>
        <taxon>Bacillati</taxon>
        <taxon>Actinomycetota</taxon>
        <taxon>Actinomycetes</taxon>
        <taxon>Micrococcales</taxon>
        <taxon>Microbacteriaceae</taxon>
        <taxon>Leucobacter</taxon>
    </lineage>
</organism>